<organism evidence="1 2">
    <name type="scientific">Acinetobacter johnsonii</name>
    <dbReference type="NCBI Taxonomy" id="40214"/>
    <lineage>
        <taxon>Bacteria</taxon>
        <taxon>Pseudomonadati</taxon>
        <taxon>Pseudomonadota</taxon>
        <taxon>Gammaproteobacteria</taxon>
        <taxon>Moraxellales</taxon>
        <taxon>Moraxellaceae</taxon>
        <taxon>Acinetobacter</taxon>
    </lineage>
</organism>
<comment type="caution">
    <text evidence="1">The sequence shown here is derived from an EMBL/GenBank/DDBJ whole genome shotgun (WGS) entry which is preliminary data.</text>
</comment>
<dbReference type="EMBL" id="JAOCBE010000001">
    <property type="protein sequence ID" value="MDH0968206.1"/>
    <property type="molecule type" value="Genomic_DNA"/>
</dbReference>
<reference evidence="1" key="1">
    <citation type="submission" date="2022-09" db="EMBL/GenBank/DDBJ databases">
        <title>Intensive care unit water sources are persistently colonized with multi-drug resistant bacteria and are the site of extensive horizontal gene transfer of antibiotic resistance genes.</title>
        <authorList>
            <person name="Diorio-Toth L."/>
        </authorList>
    </citation>
    <scope>NUCLEOTIDE SEQUENCE</scope>
    <source>
        <strain evidence="1">GD03920</strain>
    </source>
</reference>
<dbReference type="RefSeq" id="WP_279669630.1">
    <property type="nucleotide sequence ID" value="NZ_JAOCBE010000001.1"/>
</dbReference>
<gene>
    <name evidence="1" type="ORF">N5C10_02600</name>
</gene>
<name>A0AA42MS86_ACIJO</name>
<protein>
    <submittedName>
        <fullName evidence="1">Uncharacterized protein</fullName>
    </submittedName>
</protein>
<dbReference type="AlphaFoldDB" id="A0AA42MS86"/>
<sequence length="242" mass="27110">MLSVKEIRKRNTLELLEFFERKEFATFVGIEYTLLNQYLSANAPKNIGNNNAKKITDAFNVPEGWLDHEHTKAEVFRVAYNSGRATKNVADNLKNTNLVAEPSSVTTENGYRILNIKNSIKIQKGEDLEISELPTAKSSIFVSPTVESPIAFEVTGSGYPKPYKVGFVFLCDAKKIIESGDDAVFITIQGQIVLGEFLFERDGIMDIETLDGERLSLDRNNIKNILPIVAFYPASQKQPIKD</sequence>
<dbReference type="Proteomes" id="UP001159915">
    <property type="component" value="Unassembled WGS sequence"/>
</dbReference>
<evidence type="ECO:0000313" key="1">
    <source>
        <dbReference type="EMBL" id="MDH0968206.1"/>
    </source>
</evidence>
<proteinExistence type="predicted"/>
<evidence type="ECO:0000313" key="2">
    <source>
        <dbReference type="Proteomes" id="UP001159915"/>
    </source>
</evidence>
<accession>A0AA42MS86</accession>